<name>A0AAV4IDM5_9GAST</name>
<dbReference type="PANTHER" id="PTHR32026">
    <property type="entry name" value="METHYLTRANSFERASE-LIKE PROTEIN 24"/>
    <property type="match status" value="1"/>
</dbReference>
<evidence type="ECO:0000313" key="3">
    <source>
        <dbReference type="Proteomes" id="UP000762676"/>
    </source>
</evidence>
<comment type="caution">
    <text evidence="2">The sequence shown here is derived from an EMBL/GenBank/DDBJ whole genome shotgun (WGS) entry which is preliminary data.</text>
</comment>
<dbReference type="GO" id="GO:0008168">
    <property type="term" value="F:methyltransferase activity"/>
    <property type="evidence" value="ECO:0007669"/>
    <property type="project" value="UniProtKB-KW"/>
</dbReference>
<dbReference type="InterPro" id="IPR026913">
    <property type="entry name" value="METTL24"/>
</dbReference>
<gene>
    <name evidence="2" type="ORF">ElyMa_002995900</name>
</gene>
<evidence type="ECO:0000313" key="2">
    <source>
        <dbReference type="EMBL" id="GFS07689.1"/>
    </source>
</evidence>
<dbReference type="PANTHER" id="PTHR32026:SF10">
    <property type="entry name" value="METHYLTRANSFERASE-LIKE PROTEIN 24-RELATED"/>
    <property type="match status" value="1"/>
</dbReference>
<dbReference type="GO" id="GO:0032259">
    <property type="term" value="P:methylation"/>
    <property type="evidence" value="ECO:0007669"/>
    <property type="project" value="UniProtKB-KW"/>
</dbReference>
<organism evidence="2 3">
    <name type="scientific">Elysia marginata</name>
    <dbReference type="NCBI Taxonomy" id="1093978"/>
    <lineage>
        <taxon>Eukaryota</taxon>
        <taxon>Metazoa</taxon>
        <taxon>Spiralia</taxon>
        <taxon>Lophotrochozoa</taxon>
        <taxon>Mollusca</taxon>
        <taxon>Gastropoda</taxon>
        <taxon>Heterobranchia</taxon>
        <taxon>Euthyneura</taxon>
        <taxon>Panpulmonata</taxon>
        <taxon>Sacoglossa</taxon>
        <taxon>Placobranchoidea</taxon>
        <taxon>Plakobranchidae</taxon>
        <taxon>Elysia</taxon>
    </lineage>
</organism>
<evidence type="ECO:0000259" key="1">
    <source>
        <dbReference type="Pfam" id="PF13383"/>
    </source>
</evidence>
<keyword evidence="2" id="KW-0808">Transferase</keyword>
<accession>A0AAV4IDM5</accession>
<reference evidence="2 3" key="1">
    <citation type="journal article" date="2021" name="Elife">
        <title>Chloroplast acquisition without the gene transfer in kleptoplastic sea slugs, Plakobranchus ocellatus.</title>
        <authorList>
            <person name="Maeda T."/>
            <person name="Takahashi S."/>
            <person name="Yoshida T."/>
            <person name="Shimamura S."/>
            <person name="Takaki Y."/>
            <person name="Nagai Y."/>
            <person name="Toyoda A."/>
            <person name="Suzuki Y."/>
            <person name="Arimoto A."/>
            <person name="Ishii H."/>
            <person name="Satoh N."/>
            <person name="Nishiyama T."/>
            <person name="Hasebe M."/>
            <person name="Maruyama T."/>
            <person name="Minagawa J."/>
            <person name="Obokata J."/>
            <person name="Shigenobu S."/>
        </authorList>
    </citation>
    <scope>NUCLEOTIDE SEQUENCE [LARGE SCALE GENOMIC DNA]</scope>
</reference>
<feature type="domain" description="Methyltransferase" evidence="1">
    <location>
        <begin position="28"/>
        <end position="205"/>
    </location>
</feature>
<dbReference type="InterPro" id="IPR029063">
    <property type="entry name" value="SAM-dependent_MTases_sf"/>
</dbReference>
<dbReference type="Pfam" id="PF13383">
    <property type="entry name" value="Methyltransf_22"/>
    <property type="match status" value="1"/>
</dbReference>
<protein>
    <submittedName>
        <fullName evidence="2">Methyltransferase protein</fullName>
    </submittedName>
</protein>
<dbReference type="AlphaFoldDB" id="A0AAV4IDM5"/>
<sequence length="232" mass="27773">MDKIPSGPDLCKVWKENLYNSAFKIEEQEKQWWEWACHLEMEWDKEPEYLCRDQRHVANYQACFDEPYKPSPHCLVYSFGINNDFRFEDKMAQYGCHVYSFDPSMNTESYNRSERVHFINMGIGTSNSDTFKPKIDGYTINSNKKWQIRTLPAIKKMLGHENKILDVLKMDIESYEWKVIKDLLEDTSLLHSKQLLLEWHIFANEPMRTEFPAMYQTYKKLKMKAHDIKQMS</sequence>
<keyword evidence="2" id="KW-0489">Methyltransferase</keyword>
<dbReference type="InterPro" id="IPR025714">
    <property type="entry name" value="Methyltranfer_dom"/>
</dbReference>
<dbReference type="Proteomes" id="UP000762676">
    <property type="component" value="Unassembled WGS sequence"/>
</dbReference>
<dbReference type="EMBL" id="BMAT01006172">
    <property type="protein sequence ID" value="GFS07689.1"/>
    <property type="molecule type" value="Genomic_DNA"/>
</dbReference>
<dbReference type="Gene3D" id="3.40.50.150">
    <property type="entry name" value="Vaccinia Virus protein VP39"/>
    <property type="match status" value="1"/>
</dbReference>
<proteinExistence type="predicted"/>
<keyword evidence="3" id="KW-1185">Reference proteome</keyword>